<gene>
    <name evidence="2" type="ORF">C7B46_13010</name>
</gene>
<sequence length="180" mass="19919">MSPVAQNQGDKLILAELNTERLRMVFWTAELAEAVLHIPSQLQDLLGVTLADGFPSPPVRNFVLPATLVHVRRNSSYGLWSGMIIHKANQQVIGSMGCKSPPDDLGQVEIGYDIVPAYQGQGFATEIGHAFLNRLLEQASVTRITAECLAENFASIRVLEKLGMKRTAANRDMIYWELPM</sequence>
<dbReference type="CDD" id="cd04301">
    <property type="entry name" value="NAT_SF"/>
    <property type="match status" value="1"/>
</dbReference>
<protein>
    <submittedName>
        <fullName evidence="2">GNAT family N-acetyltransferase</fullName>
    </submittedName>
</protein>
<feature type="domain" description="N-acetyltransferase" evidence="1">
    <location>
        <begin position="29"/>
        <end position="180"/>
    </location>
</feature>
<keyword evidence="2" id="KW-0808">Transferase</keyword>
<evidence type="ECO:0000313" key="2">
    <source>
        <dbReference type="EMBL" id="PSR32675.1"/>
    </source>
</evidence>
<dbReference type="GO" id="GO:0016747">
    <property type="term" value="F:acyltransferase activity, transferring groups other than amino-acyl groups"/>
    <property type="evidence" value="ECO:0007669"/>
    <property type="project" value="InterPro"/>
</dbReference>
<dbReference type="PANTHER" id="PTHR43792">
    <property type="entry name" value="GNAT FAMILY, PUTATIVE (AFU_ORTHOLOGUE AFUA_3G00765)-RELATED-RELATED"/>
    <property type="match status" value="1"/>
</dbReference>
<comment type="caution">
    <text evidence="2">The sequence shown here is derived from an EMBL/GenBank/DDBJ whole genome shotgun (WGS) entry which is preliminary data.</text>
</comment>
<proteinExistence type="predicted"/>
<dbReference type="AlphaFoldDB" id="A0A2T2XDV1"/>
<name>A0A2T2XDV1_9FIRM</name>
<dbReference type="EMBL" id="PXYW01000033">
    <property type="protein sequence ID" value="PSR32675.1"/>
    <property type="molecule type" value="Genomic_DNA"/>
</dbReference>
<dbReference type="Gene3D" id="3.40.630.30">
    <property type="match status" value="1"/>
</dbReference>
<accession>A0A2T2XDV1</accession>
<dbReference type="SUPFAM" id="SSF55729">
    <property type="entry name" value="Acyl-CoA N-acyltransferases (Nat)"/>
    <property type="match status" value="1"/>
</dbReference>
<dbReference type="InterPro" id="IPR051531">
    <property type="entry name" value="N-acetyltransferase"/>
</dbReference>
<dbReference type="PANTHER" id="PTHR43792:SF13">
    <property type="entry name" value="ACETYLTRANSFERASE"/>
    <property type="match status" value="1"/>
</dbReference>
<dbReference type="InterPro" id="IPR016181">
    <property type="entry name" value="Acyl_CoA_acyltransferase"/>
</dbReference>
<dbReference type="Pfam" id="PF13302">
    <property type="entry name" value="Acetyltransf_3"/>
    <property type="match status" value="1"/>
</dbReference>
<evidence type="ECO:0000259" key="1">
    <source>
        <dbReference type="PROSITE" id="PS51186"/>
    </source>
</evidence>
<dbReference type="Proteomes" id="UP000242972">
    <property type="component" value="Unassembled WGS sequence"/>
</dbReference>
<dbReference type="PROSITE" id="PS51186">
    <property type="entry name" value="GNAT"/>
    <property type="match status" value="1"/>
</dbReference>
<dbReference type="InterPro" id="IPR000182">
    <property type="entry name" value="GNAT_dom"/>
</dbReference>
<evidence type="ECO:0000313" key="3">
    <source>
        <dbReference type="Proteomes" id="UP000242972"/>
    </source>
</evidence>
<organism evidence="2 3">
    <name type="scientific">Sulfobacillus benefaciens</name>
    <dbReference type="NCBI Taxonomy" id="453960"/>
    <lineage>
        <taxon>Bacteria</taxon>
        <taxon>Bacillati</taxon>
        <taxon>Bacillota</taxon>
        <taxon>Clostridia</taxon>
        <taxon>Eubacteriales</taxon>
        <taxon>Clostridiales Family XVII. Incertae Sedis</taxon>
        <taxon>Sulfobacillus</taxon>
    </lineage>
</organism>
<reference evidence="2 3" key="1">
    <citation type="journal article" date="2014" name="BMC Genomics">
        <title>Comparison of environmental and isolate Sulfobacillus genomes reveals diverse carbon, sulfur, nitrogen, and hydrogen metabolisms.</title>
        <authorList>
            <person name="Justice N.B."/>
            <person name="Norman A."/>
            <person name="Brown C.T."/>
            <person name="Singh A."/>
            <person name="Thomas B.C."/>
            <person name="Banfield J.F."/>
        </authorList>
    </citation>
    <scope>NUCLEOTIDE SEQUENCE [LARGE SCALE GENOMIC DNA]</scope>
    <source>
        <strain evidence="2">AMDSBA4</strain>
    </source>
</reference>